<dbReference type="PANTHER" id="PTHR44757">
    <property type="entry name" value="DIGUANYLATE CYCLASE DGCP"/>
    <property type="match status" value="1"/>
</dbReference>
<dbReference type="CDD" id="cd01949">
    <property type="entry name" value="GGDEF"/>
    <property type="match status" value="1"/>
</dbReference>
<evidence type="ECO:0000259" key="4">
    <source>
        <dbReference type="PROSITE" id="PS50112"/>
    </source>
</evidence>
<evidence type="ECO:0000259" key="5">
    <source>
        <dbReference type="PROSITE" id="PS50113"/>
    </source>
</evidence>
<accession>A0A0K8NWS9</accession>
<comment type="catalytic activity">
    <reaction evidence="1">
        <text>3',3'-c-di-GMP + H2O = 5'-phosphoguanylyl(3'-&gt;5')guanosine + H(+)</text>
        <dbReference type="Rhea" id="RHEA:24902"/>
        <dbReference type="ChEBI" id="CHEBI:15377"/>
        <dbReference type="ChEBI" id="CHEBI:15378"/>
        <dbReference type="ChEBI" id="CHEBI:58754"/>
        <dbReference type="ChEBI" id="CHEBI:58805"/>
        <dbReference type="EC" id="3.1.4.52"/>
    </reaction>
    <physiologicalReaction direction="left-to-right" evidence="1">
        <dbReference type="Rhea" id="RHEA:24903"/>
    </physiologicalReaction>
</comment>
<dbReference type="PROSITE" id="PS50883">
    <property type="entry name" value="EAL"/>
    <property type="match status" value="1"/>
</dbReference>
<dbReference type="Proteomes" id="UP000037660">
    <property type="component" value="Unassembled WGS sequence"/>
</dbReference>
<dbReference type="PIRSF" id="PIRSF005925">
    <property type="entry name" value="Dos"/>
    <property type="match status" value="1"/>
</dbReference>
<evidence type="ECO:0000256" key="1">
    <source>
        <dbReference type="ARBA" id="ARBA00051114"/>
    </source>
</evidence>
<feature type="domain" description="Response regulatory" evidence="3">
    <location>
        <begin position="7"/>
        <end position="122"/>
    </location>
</feature>
<dbReference type="CDD" id="cd01948">
    <property type="entry name" value="EAL"/>
    <property type="match status" value="1"/>
</dbReference>
<dbReference type="Gene3D" id="3.40.50.2300">
    <property type="match status" value="1"/>
</dbReference>
<reference evidence="9" key="1">
    <citation type="submission" date="2015-07" db="EMBL/GenBank/DDBJ databases">
        <title>Discovery of a poly(ethylene terephthalate assimilation.</title>
        <authorList>
            <person name="Yoshida S."/>
            <person name="Hiraga K."/>
            <person name="Takehana T."/>
            <person name="Taniguchi I."/>
            <person name="Yamaji H."/>
            <person name="Maeda Y."/>
            <person name="Toyohara K."/>
            <person name="Miyamoto K."/>
            <person name="Kimura Y."/>
            <person name="Oda K."/>
        </authorList>
    </citation>
    <scope>NUCLEOTIDE SEQUENCE [LARGE SCALE GENOMIC DNA]</scope>
    <source>
        <strain evidence="9">NBRC 110686 / TISTR 2288 / 201-F6</strain>
    </source>
</reference>
<dbReference type="SUPFAM" id="SSF55073">
    <property type="entry name" value="Nucleotide cyclase"/>
    <property type="match status" value="1"/>
</dbReference>
<evidence type="ECO:0000313" key="8">
    <source>
        <dbReference type="EMBL" id="GAP34734.1"/>
    </source>
</evidence>
<comment type="caution">
    <text evidence="8">The sequence shown here is derived from an EMBL/GenBank/DDBJ whole genome shotgun (WGS) entry which is preliminary data.</text>
</comment>
<evidence type="ECO:0000256" key="2">
    <source>
        <dbReference type="PROSITE-ProRule" id="PRU00169"/>
    </source>
</evidence>
<dbReference type="InterPro" id="IPR001789">
    <property type="entry name" value="Sig_transdc_resp-reg_receiver"/>
</dbReference>
<dbReference type="PROSITE" id="PS50112">
    <property type="entry name" value="PAS"/>
    <property type="match status" value="1"/>
</dbReference>
<dbReference type="STRING" id="1547922.ISF6_5442"/>
<dbReference type="OrthoDB" id="9813903at2"/>
<feature type="domain" description="PAC" evidence="5">
    <location>
        <begin position="203"/>
        <end position="255"/>
    </location>
</feature>
<dbReference type="InterPro" id="IPR011006">
    <property type="entry name" value="CheY-like_superfamily"/>
</dbReference>
<dbReference type="NCBIfam" id="TIGR00254">
    <property type="entry name" value="GGDEF"/>
    <property type="match status" value="1"/>
</dbReference>
<gene>
    <name evidence="8" type="ORF">ISF6_5442</name>
</gene>
<dbReference type="SMART" id="SM00052">
    <property type="entry name" value="EAL"/>
    <property type="match status" value="1"/>
</dbReference>
<reference evidence="8 9" key="2">
    <citation type="journal article" date="2016" name="Science">
        <title>A bacterium that degrades and assimilates poly(ethylene terephthalate).</title>
        <authorList>
            <person name="Yoshida S."/>
            <person name="Hiraga K."/>
            <person name="Takehana T."/>
            <person name="Taniguchi I."/>
            <person name="Yamaji H."/>
            <person name="Maeda Y."/>
            <person name="Toyohara K."/>
            <person name="Miyamoto K."/>
            <person name="Kimura Y."/>
            <person name="Oda K."/>
        </authorList>
    </citation>
    <scope>NUCLEOTIDE SEQUENCE [LARGE SCALE GENOMIC DNA]</scope>
    <source>
        <strain evidence="9">NBRC 110686 / TISTR 2288 / 201-F6</strain>
    </source>
</reference>
<dbReference type="InterPro" id="IPR001633">
    <property type="entry name" value="EAL_dom"/>
</dbReference>
<dbReference type="PROSITE" id="PS50113">
    <property type="entry name" value="PAC"/>
    <property type="match status" value="1"/>
</dbReference>
<dbReference type="Pfam" id="PF13426">
    <property type="entry name" value="PAS_9"/>
    <property type="match status" value="1"/>
</dbReference>
<dbReference type="InterPro" id="IPR035919">
    <property type="entry name" value="EAL_sf"/>
</dbReference>
<name>A0A0K8NWS9_PISS1</name>
<dbReference type="GO" id="GO:0071732">
    <property type="term" value="P:cellular response to nitric oxide"/>
    <property type="evidence" value="ECO:0007669"/>
    <property type="project" value="UniProtKB-ARBA"/>
</dbReference>
<dbReference type="PROSITE" id="PS50110">
    <property type="entry name" value="RESPONSE_REGULATORY"/>
    <property type="match status" value="1"/>
</dbReference>
<proteinExistence type="predicted"/>
<dbReference type="NCBIfam" id="TIGR00229">
    <property type="entry name" value="sensory_box"/>
    <property type="match status" value="1"/>
</dbReference>
<evidence type="ECO:0000259" key="6">
    <source>
        <dbReference type="PROSITE" id="PS50883"/>
    </source>
</evidence>
<dbReference type="InterPro" id="IPR035965">
    <property type="entry name" value="PAS-like_dom_sf"/>
</dbReference>
<feature type="domain" description="EAL" evidence="6">
    <location>
        <begin position="430"/>
        <end position="684"/>
    </location>
</feature>
<dbReference type="PROSITE" id="PS50887">
    <property type="entry name" value="GGDEF"/>
    <property type="match status" value="1"/>
</dbReference>
<evidence type="ECO:0000259" key="3">
    <source>
        <dbReference type="PROSITE" id="PS50110"/>
    </source>
</evidence>
<dbReference type="Gene3D" id="3.20.20.450">
    <property type="entry name" value="EAL domain"/>
    <property type="match status" value="1"/>
</dbReference>
<dbReference type="SUPFAM" id="SSF141868">
    <property type="entry name" value="EAL domain-like"/>
    <property type="match status" value="1"/>
</dbReference>
<evidence type="ECO:0000313" key="9">
    <source>
        <dbReference type="Proteomes" id="UP000037660"/>
    </source>
</evidence>
<keyword evidence="2" id="KW-0597">Phosphoprotein</keyword>
<dbReference type="PANTHER" id="PTHR44757:SF2">
    <property type="entry name" value="BIOFILM ARCHITECTURE MAINTENANCE PROTEIN MBAA"/>
    <property type="match status" value="1"/>
</dbReference>
<dbReference type="FunFam" id="3.20.20.450:FF:000001">
    <property type="entry name" value="Cyclic di-GMP phosphodiesterase yahA"/>
    <property type="match status" value="1"/>
</dbReference>
<dbReference type="InterPro" id="IPR000700">
    <property type="entry name" value="PAS-assoc_C"/>
</dbReference>
<dbReference type="GO" id="GO:0000160">
    <property type="term" value="P:phosphorelay signal transduction system"/>
    <property type="evidence" value="ECO:0007669"/>
    <property type="project" value="InterPro"/>
</dbReference>
<dbReference type="InterPro" id="IPR012226">
    <property type="entry name" value="Diguanyl_cyclase/Pdiesterase"/>
</dbReference>
<dbReference type="RefSeq" id="WP_082367994.1">
    <property type="nucleotide sequence ID" value="NZ_BBYR01000009.1"/>
</dbReference>
<dbReference type="SMART" id="SM00267">
    <property type="entry name" value="GGDEF"/>
    <property type="match status" value="1"/>
</dbReference>
<dbReference type="SUPFAM" id="SSF52172">
    <property type="entry name" value="CheY-like"/>
    <property type="match status" value="1"/>
</dbReference>
<protein>
    <submittedName>
        <fullName evidence="8">Diguanylate cyclase/phosphodiesterase with PAS/PAC sensor(S)</fullName>
    </submittedName>
</protein>
<dbReference type="Pfam" id="PF00990">
    <property type="entry name" value="GGDEF"/>
    <property type="match status" value="1"/>
</dbReference>
<dbReference type="Pfam" id="PF00563">
    <property type="entry name" value="EAL"/>
    <property type="match status" value="1"/>
</dbReference>
<dbReference type="Pfam" id="PF00072">
    <property type="entry name" value="Response_reg"/>
    <property type="match status" value="1"/>
</dbReference>
<feature type="domain" description="PAS" evidence="4">
    <location>
        <begin position="130"/>
        <end position="175"/>
    </location>
</feature>
<dbReference type="AlphaFoldDB" id="A0A0K8NWS9"/>
<dbReference type="SMART" id="SM00448">
    <property type="entry name" value="REC"/>
    <property type="match status" value="1"/>
</dbReference>
<dbReference type="InterPro" id="IPR029787">
    <property type="entry name" value="Nucleotide_cyclase"/>
</dbReference>
<organism evidence="8 9">
    <name type="scientific">Piscinibacter sakaiensis</name>
    <name type="common">Ideonella sakaiensis</name>
    <dbReference type="NCBI Taxonomy" id="1547922"/>
    <lineage>
        <taxon>Bacteria</taxon>
        <taxon>Pseudomonadati</taxon>
        <taxon>Pseudomonadota</taxon>
        <taxon>Betaproteobacteria</taxon>
        <taxon>Burkholderiales</taxon>
        <taxon>Sphaerotilaceae</taxon>
        <taxon>Piscinibacter</taxon>
    </lineage>
</organism>
<evidence type="ECO:0000259" key="7">
    <source>
        <dbReference type="PROSITE" id="PS50887"/>
    </source>
</evidence>
<dbReference type="InterPro" id="IPR000014">
    <property type="entry name" value="PAS"/>
</dbReference>
<dbReference type="SMART" id="SM00091">
    <property type="entry name" value="PAS"/>
    <property type="match status" value="1"/>
</dbReference>
<dbReference type="EMBL" id="BBYR01000009">
    <property type="protein sequence ID" value="GAP34734.1"/>
    <property type="molecule type" value="Genomic_DNA"/>
</dbReference>
<feature type="modified residue" description="4-aspartylphosphate" evidence="2">
    <location>
        <position position="55"/>
    </location>
</feature>
<dbReference type="InterPro" id="IPR000160">
    <property type="entry name" value="GGDEF_dom"/>
</dbReference>
<dbReference type="CDD" id="cd00130">
    <property type="entry name" value="PAS"/>
    <property type="match status" value="1"/>
</dbReference>
<dbReference type="InterPro" id="IPR052155">
    <property type="entry name" value="Biofilm_reg_signaling"/>
</dbReference>
<dbReference type="Gene3D" id="3.30.70.270">
    <property type="match status" value="1"/>
</dbReference>
<sequence>MTTDPALILLVDDVPANLHVLVAALKGPHRLKTATSGEAALASVAREKPDLVLLDVMMPGLSGIDVMRRLRQSQDTRDIAVIFVSADASEQTQLAGLELGADDYLTKPVSAPLLKLRVANLLARKRAEAQLRLAAHVFESSGEAIMITDKANAIVEVNQAFTRLTGYTLEEVRGRDPACLSAGRNDAEVHRRMWDAIGAHGFWQGELWDRDKAGREYPKFLNVSVVRNAYGDVDFHIASFTDVSQRKAAEEHIRRLAHHDALTGLLNRFSLMEGLEQAVALARRSEGRVAVLFLDLDRFKGINDTLGHAVGDAVLVEVARRLGDCTRDGDLVARWGGDEFIVVLTGVTSIAGATQVAAKLLQAIGERPFAHEGQALSVSPSIGVAMYPEDGSEAALLMRHADIAMYHAKNLGRQNFQFFTQEMNLAALQRLQLERELRSGLETGQFELHYQPKLAAAGLALLGFEALLRWRHPTLGVVGPMNFIPIAEECGMIGQIGRWVLGEACRQVRAWRDEFGRSVPVAINLSANQLRSPSLLPEVHEAMHRHGLDGREIELEITESVAMGDPATCIGQLQALRIMGVQLSIDDFGTGYSSLAYLKTLPVHALKLDKTFVSDIGRDRGDEVICTAAISLAHGLGLTVVAEGVETLAQWQFLVDSGCDALQGFLLGRPQPAAQVGDFITGEAQARLAATTPQASPAAIDPDLPARAA</sequence>
<feature type="domain" description="GGDEF" evidence="7">
    <location>
        <begin position="287"/>
        <end position="421"/>
    </location>
</feature>
<dbReference type="Gene3D" id="3.30.450.20">
    <property type="entry name" value="PAS domain"/>
    <property type="match status" value="1"/>
</dbReference>
<keyword evidence="9" id="KW-1185">Reference proteome</keyword>
<dbReference type="GO" id="GO:0071111">
    <property type="term" value="F:cyclic-guanylate-specific phosphodiesterase activity"/>
    <property type="evidence" value="ECO:0007669"/>
    <property type="project" value="UniProtKB-EC"/>
</dbReference>
<dbReference type="FunFam" id="3.30.70.270:FF:000001">
    <property type="entry name" value="Diguanylate cyclase domain protein"/>
    <property type="match status" value="1"/>
</dbReference>
<dbReference type="SUPFAM" id="SSF55785">
    <property type="entry name" value="PYP-like sensor domain (PAS domain)"/>
    <property type="match status" value="1"/>
</dbReference>
<dbReference type="InterPro" id="IPR043128">
    <property type="entry name" value="Rev_trsase/Diguanyl_cyclase"/>
</dbReference>